<gene>
    <name evidence="1" type="ORF">FD145_1611</name>
</gene>
<proteinExistence type="predicted"/>
<sequence>MSEVNTIDYRSYRKYFSMGFHGHILNGLREVVGLDKNEDGIVSRKEAEEKGVNYNKLLELWKHFDKIASNCIDYDYSYHGYGYCWREIIRRGSHLTFFLGGWGTLPDPKPEEISFLKKIVALISLKPSPSTRPSPSTKPLLGSKILIEPPLPITRTPLATYSELNKSYSDFDPQSIHLDDLSMLLMKYIQSGWITRYLPDREKANYLHQKVYCIALFVEMGFGPGFGPFIERKTTLIINGKLVIAPSYFLEEFKRAFNANKLLFSKLLNEGIKAAEEAIRIRSRLNDSEGLNKTKANLNSLNLMLQAGLNPNRSL</sequence>
<reference evidence="1 2" key="1">
    <citation type="submission" date="2019-12" db="EMBL/GenBank/DDBJ databases">
        <authorList>
            <person name="Wolfe R."/>
            <person name="Danczak R."/>
            <person name="Wilkins M."/>
        </authorList>
    </citation>
    <scope>NUCLEOTIDE SEQUENCE [LARGE SCALE GENOMIC DNA]</scope>
    <source>
        <strain evidence="1">X2_MaxBin.013</strain>
    </source>
</reference>
<evidence type="ECO:0000313" key="2">
    <source>
        <dbReference type="Proteomes" id="UP000488506"/>
    </source>
</evidence>
<protein>
    <submittedName>
        <fullName evidence="1">Uncharacterized protein</fullName>
    </submittedName>
</protein>
<dbReference type="Proteomes" id="UP000488506">
    <property type="component" value="Unassembled WGS sequence"/>
</dbReference>
<organism evidence="1 2">
    <name type="scientific">Candidatus Saganbacteria bacterium</name>
    <dbReference type="NCBI Taxonomy" id="2575572"/>
    <lineage>
        <taxon>Bacteria</taxon>
        <taxon>Bacillati</taxon>
        <taxon>Saganbacteria</taxon>
    </lineage>
</organism>
<evidence type="ECO:0000313" key="1">
    <source>
        <dbReference type="EMBL" id="KAF0132602.1"/>
    </source>
</evidence>
<dbReference type="EMBL" id="WPAF01000050">
    <property type="protein sequence ID" value="KAF0132602.1"/>
    <property type="molecule type" value="Genomic_DNA"/>
</dbReference>
<accession>A0A833KZI7</accession>
<name>A0A833KZI7_UNCSA</name>
<comment type="caution">
    <text evidence="1">The sequence shown here is derived from an EMBL/GenBank/DDBJ whole genome shotgun (WGS) entry which is preliminary data.</text>
</comment>
<dbReference type="AlphaFoldDB" id="A0A833KZI7"/>